<protein>
    <submittedName>
        <fullName evidence="1">Uncharacterized protein</fullName>
    </submittedName>
</protein>
<comment type="caution">
    <text evidence="1">The sequence shown here is derived from an EMBL/GenBank/DDBJ whole genome shotgun (WGS) entry which is preliminary data.</text>
</comment>
<dbReference type="Proteomes" id="UP001205748">
    <property type="component" value="Unassembled WGS sequence"/>
</dbReference>
<accession>A0AAE3HDZ7</accession>
<name>A0AAE3HDZ7_9FIRM</name>
<sequence>MVSKEQLMIVGTNCPEYNAINPGFSATIGGKYSESCENCHYWENNRCQIDVFDDVLTSIDQE</sequence>
<keyword evidence="2" id="KW-1185">Reference proteome</keyword>
<dbReference type="AlphaFoldDB" id="A0AAE3HDZ7"/>
<dbReference type="EMBL" id="JANKAS010000005">
    <property type="protein sequence ID" value="MCR1898722.1"/>
    <property type="molecule type" value="Genomic_DNA"/>
</dbReference>
<evidence type="ECO:0000313" key="1">
    <source>
        <dbReference type="EMBL" id="MCR1898722.1"/>
    </source>
</evidence>
<proteinExistence type="predicted"/>
<organism evidence="1 2">
    <name type="scientific">Irregularibacter muris</name>
    <dbReference type="NCBI Taxonomy" id="1796619"/>
    <lineage>
        <taxon>Bacteria</taxon>
        <taxon>Bacillati</taxon>
        <taxon>Bacillota</taxon>
        <taxon>Clostridia</taxon>
        <taxon>Eubacteriales</taxon>
        <taxon>Eubacteriaceae</taxon>
        <taxon>Irregularibacter</taxon>
    </lineage>
</organism>
<gene>
    <name evidence="1" type="ORF">NSA47_06915</name>
</gene>
<reference evidence="1" key="1">
    <citation type="submission" date="2022-07" db="EMBL/GenBank/DDBJ databases">
        <title>Enhanced cultured diversity of the mouse gut microbiota enables custom-made synthetic communities.</title>
        <authorList>
            <person name="Afrizal A."/>
        </authorList>
    </citation>
    <scope>NUCLEOTIDE SEQUENCE</scope>
    <source>
        <strain evidence="1">DSM 28593</strain>
    </source>
</reference>
<evidence type="ECO:0000313" key="2">
    <source>
        <dbReference type="Proteomes" id="UP001205748"/>
    </source>
</evidence>
<dbReference type="RefSeq" id="WP_257530358.1">
    <property type="nucleotide sequence ID" value="NZ_JANKAS010000005.1"/>
</dbReference>